<dbReference type="Pfam" id="PF11444">
    <property type="entry name" value="DUF2895"/>
    <property type="match status" value="1"/>
</dbReference>
<reference evidence="2 3" key="1">
    <citation type="submission" date="2018-02" db="EMBL/GenBank/DDBJ databases">
        <title>Classification genera of Pasteurellaceae by whole genome sequence comparison.</title>
        <authorList>
            <person name="Christensen H."/>
        </authorList>
    </citation>
    <scope>NUCLEOTIDE SEQUENCE [LARGE SCALE GENOMIC DNA]</scope>
    <source>
        <strain evidence="2 3">20186H4H1</strain>
    </source>
</reference>
<gene>
    <name evidence="2" type="ORF">C3Z13_00455</name>
</gene>
<organism evidence="2 3">
    <name type="scientific">Avibacterium endocarditidis</name>
    <dbReference type="NCBI Taxonomy" id="380674"/>
    <lineage>
        <taxon>Bacteria</taxon>
        <taxon>Pseudomonadati</taxon>
        <taxon>Pseudomonadota</taxon>
        <taxon>Gammaproteobacteria</taxon>
        <taxon>Pasteurellales</taxon>
        <taxon>Pasteurellaceae</taxon>
        <taxon>Avibacterium</taxon>
    </lineage>
</organism>
<protein>
    <submittedName>
        <fullName evidence="2">TIGR03746 family integrating conjugative element protein</fullName>
    </submittedName>
</protein>
<dbReference type="RefSeq" id="WP_103854642.1">
    <property type="nucleotide sequence ID" value="NZ_CBCSDH010000005.1"/>
</dbReference>
<dbReference type="InterPro" id="IPR021548">
    <property type="entry name" value="DUF2895"/>
</dbReference>
<dbReference type="Proteomes" id="UP000237229">
    <property type="component" value="Unassembled WGS sequence"/>
</dbReference>
<dbReference type="EMBL" id="PQVI01000003">
    <property type="protein sequence ID" value="POY43186.1"/>
    <property type="molecule type" value="Genomic_DNA"/>
</dbReference>
<keyword evidence="1" id="KW-0812">Transmembrane</keyword>
<comment type="caution">
    <text evidence="2">The sequence shown here is derived from an EMBL/GenBank/DDBJ whole genome shotgun (WGS) entry which is preliminary data.</text>
</comment>
<dbReference type="NCBIfam" id="TIGR03746">
    <property type="entry name" value="conj_TIGR03746"/>
    <property type="match status" value="1"/>
</dbReference>
<keyword evidence="1" id="KW-1133">Transmembrane helix</keyword>
<keyword evidence="1" id="KW-0472">Membrane</keyword>
<keyword evidence="3" id="KW-1185">Reference proteome</keyword>
<evidence type="ECO:0000313" key="3">
    <source>
        <dbReference type="Proteomes" id="UP000237229"/>
    </source>
</evidence>
<feature type="transmembrane region" description="Helical" evidence="1">
    <location>
        <begin position="20"/>
        <end position="37"/>
    </location>
</feature>
<accession>A0ABX4ZUS9</accession>
<sequence>MSKYKHELTSQRFHIQSLRIIIVVLLMVVTGLGYGLYTVPRNIIVHNPPDLRTGSVRAWWEIPPSTVYAFTFYIFQQLNRWPKDGEYDYKRNIHSLQAYLTPQCQRFLEQDYENRNLLGELRSRVRGVYEIPGRGFDNSRVKVNSQDSWDVTLDLSTDEYYLDNPVKRVLVRYPLNVVRYDVDPEANPWGLALNCYRSTPQRLEIEPVSEKK</sequence>
<evidence type="ECO:0000256" key="1">
    <source>
        <dbReference type="SAM" id="Phobius"/>
    </source>
</evidence>
<name>A0ABX4ZUS9_9PAST</name>
<proteinExistence type="predicted"/>
<evidence type="ECO:0000313" key="2">
    <source>
        <dbReference type="EMBL" id="POY43186.1"/>
    </source>
</evidence>